<sequence>MAEMMVAAGGRGDIGWLACQWKRWWRGRAAVDYQWRGGGDEGGGDDGGRSCLYAFLVADNSYVRNLISGQSFDGKVSSIPTVLRWRLAHNDFSEASCTYNFSRHELHIGENTSHHTWKCNCLSEFEEGNPYLSGGCKGNAIS</sequence>
<protein>
    <submittedName>
        <fullName evidence="1">Uncharacterized protein</fullName>
    </submittedName>
</protein>
<evidence type="ECO:0000313" key="1">
    <source>
        <dbReference type="EMBL" id="KAI3775915.1"/>
    </source>
</evidence>
<evidence type="ECO:0000313" key="2">
    <source>
        <dbReference type="Proteomes" id="UP001056120"/>
    </source>
</evidence>
<reference evidence="2" key="1">
    <citation type="journal article" date="2022" name="Mol. Ecol. Resour.">
        <title>The genomes of chicory, endive, great burdock and yacon provide insights into Asteraceae palaeo-polyploidization history and plant inulin production.</title>
        <authorList>
            <person name="Fan W."/>
            <person name="Wang S."/>
            <person name="Wang H."/>
            <person name="Wang A."/>
            <person name="Jiang F."/>
            <person name="Liu H."/>
            <person name="Zhao H."/>
            <person name="Xu D."/>
            <person name="Zhang Y."/>
        </authorList>
    </citation>
    <scope>NUCLEOTIDE SEQUENCE [LARGE SCALE GENOMIC DNA]</scope>
    <source>
        <strain evidence="2">cv. Yunnan</strain>
    </source>
</reference>
<dbReference type="EMBL" id="CM042032">
    <property type="protein sequence ID" value="KAI3775915.1"/>
    <property type="molecule type" value="Genomic_DNA"/>
</dbReference>
<dbReference type="Proteomes" id="UP001056120">
    <property type="component" value="Linkage Group LG15"/>
</dbReference>
<keyword evidence="2" id="KW-1185">Reference proteome</keyword>
<accession>A0ACB9FYL7</accession>
<gene>
    <name evidence="1" type="ORF">L1987_45675</name>
</gene>
<comment type="caution">
    <text evidence="1">The sequence shown here is derived from an EMBL/GenBank/DDBJ whole genome shotgun (WGS) entry which is preliminary data.</text>
</comment>
<proteinExistence type="predicted"/>
<name>A0ACB9FYL7_9ASTR</name>
<organism evidence="1 2">
    <name type="scientific">Smallanthus sonchifolius</name>
    <dbReference type="NCBI Taxonomy" id="185202"/>
    <lineage>
        <taxon>Eukaryota</taxon>
        <taxon>Viridiplantae</taxon>
        <taxon>Streptophyta</taxon>
        <taxon>Embryophyta</taxon>
        <taxon>Tracheophyta</taxon>
        <taxon>Spermatophyta</taxon>
        <taxon>Magnoliopsida</taxon>
        <taxon>eudicotyledons</taxon>
        <taxon>Gunneridae</taxon>
        <taxon>Pentapetalae</taxon>
        <taxon>asterids</taxon>
        <taxon>campanulids</taxon>
        <taxon>Asterales</taxon>
        <taxon>Asteraceae</taxon>
        <taxon>Asteroideae</taxon>
        <taxon>Heliantheae alliance</taxon>
        <taxon>Millerieae</taxon>
        <taxon>Smallanthus</taxon>
    </lineage>
</organism>
<reference evidence="1 2" key="2">
    <citation type="journal article" date="2022" name="Mol. Ecol. Resour.">
        <title>The genomes of chicory, endive, great burdock and yacon provide insights into Asteraceae paleo-polyploidization history and plant inulin production.</title>
        <authorList>
            <person name="Fan W."/>
            <person name="Wang S."/>
            <person name="Wang H."/>
            <person name="Wang A."/>
            <person name="Jiang F."/>
            <person name="Liu H."/>
            <person name="Zhao H."/>
            <person name="Xu D."/>
            <person name="Zhang Y."/>
        </authorList>
    </citation>
    <scope>NUCLEOTIDE SEQUENCE [LARGE SCALE GENOMIC DNA]</scope>
    <source>
        <strain evidence="2">cv. Yunnan</strain>
        <tissue evidence="1">Leaves</tissue>
    </source>
</reference>